<reference evidence="2 3" key="1">
    <citation type="submission" date="2018-08" db="EMBL/GenBank/DDBJ databases">
        <title>A genome reference for cultivated species of the human gut microbiota.</title>
        <authorList>
            <person name="Zou Y."/>
            <person name="Xue W."/>
            <person name="Luo G."/>
        </authorList>
    </citation>
    <scope>NUCLEOTIDE SEQUENCE [LARGE SCALE GENOMIC DNA]</scope>
    <source>
        <strain evidence="2 3">AM25-1LB</strain>
    </source>
</reference>
<accession>A0A414P7W6</accession>
<dbReference type="RefSeq" id="WP_118212569.1">
    <property type="nucleotide sequence ID" value="NZ_JAQEAN010000008.1"/>
</dbReference>
<comment type="caution">
    <text evidence="2">The sequence shown here is derived from an EMBL/GenBank/DDBJ whole genome shotgun (WGS) entry which is preliminary data.</text>
</comment>
<proteinExistence type="predicted"/>
<gene>
    <name evidence="2" type="ORF">DW672_03505</name>
</gene>
<sequence>MGMWWIYIVYVIFVYLMIKNIVVYKNQRKIIYAIHKYNRRIFNDIYTYGYANRRISYDEIRSWWVCLFDPLCWTCRKMISNKIYNELVPYLYFCGPGGDEIVNVSQKQVALNVKMSEYDSVICPKCGAIAFTKEDTPSWLTEGYCFRCGQKLNWRSNNK</sequence>
<evidence type="ECO:0000313" key="2">
    <source>
        <dbReference type="EMBL" id="RHF62319.1"/>
    </source>
</evidence>
<dbReference type="EMBL" id="QRHG01000006">
    <property type="protein sequence ID" value="RHF62319.1"/>
    <property type="molecule type" value="Genomic_DNA"/>
</dbReference>
<name>A0A414P7W6_9FIRM</name>
<evidence type="ECO:0000256" key="1">
    <source>
        <dbReference type="SAM" id="Phobius"/>
    </source>
</evidence>
<protein>
    <submittedName>
        <fullName evidence="2">Uncharacterized protein</fullName>
    </submittedName>
</protein>
<dbReference type="AlphaFoldDB" id="A0A414P7W6"/>
<evidence type="ECO:0000313" key="3">
    <source>
        <dbReference type="Proteomes" id="UP000284902"/>
    </source>
</evidence>
<keyword evidence="1" id="KW-0472">Membrane</keyword>
<feature type="transmembrane region" description="Helical" evidence="1">
    <location>
        <begin position="6"/>
        <end position="24"/>
    </location>
</feature>
<keyword evidence="1" id="KW-1133">Transmembrane helix</keyword>
<dbReference type="Proteomes" id="UP000284902">
    <property type="component" value="Unassembled WGS sequence"/>
</dbReference>
<keyword evidence="1" id="KW-0812">Transmembrane</keyword>
<organism evidence="2 3">
    <name type="scientific">[Ruminococcus] lactaris</name>
    <dbReference type="NCBI Taxonomy" id="46228"/>
    <lineage>
        <taxon>Bacteria</taxon>
        <taxon>Bacillati</taxon>
        <taxon>Bacillota</taxon>
        <taxon>Clostridia</taxon>
        <taxon>Lachnospirales</taxon>
        <taxon>Lachnospiraceae</taxon>
        <taxon>Mediterraneibacter</taxon>
    </lineage>
</organism>